<dbReference type="SUPFAM" id="SSF51395">
    <property type="entry name" value="FMN-linked oxidoreductases"/>
    <property type="match status" value="1"/>
</dbReference>
<dbReference type="InterPro" id="IPR013785">
    <property type="entry name" value="Aldolase_TIM"/>
</dbReference>
<feature type="domain" description="Glutamate synthase" evidence="2">
    <location>
        <begin position="85"/>
        <end position="115"/>
    </location>
</feature>
<name>A0A7J0EB47_9ERIC</name>
<reference evidence="3 4" key="1">
    <citation type="submission" date="2019-07" db="EMBL/GenBank/DDBJ databases">
        <title>De Novo Assembly of kiwifruit Actinidia rufa.</title>
        <authorList>
            <person name="Sugita-Konishi S."/>
            <person name="Sato K."/>
            <person name="Mori E."/>
            <person name="Abe Y."/>
            <person name="Kisaki G."/>
            <person name="Hamano K."/>
            <person name="Suezawa K."/>
            <person name="Otani M."/>
            <person name="Fukuda T."/>
            <person name="Manabe T."/>
            <person name="Gomi K."/>
            <person name="Tabuchi M."/>
            <person name="Akimitsu K."/>
            <person name="Kataoka I."/>
        </authorList>
    </citation>
    <scope>NUCLEOTIDE SEQUENCE [LARGE SCALE GENOMIC DNA]</scope>
    <source>
        <strain evidence="4">cv. Fuchu</strain>
    </source>
</reference>
<comment type="similarity">
    <text evidence="1">Belongs to the glutamate synthase family.</text>
</comment>
<dbReference type="InterPro" id="IPR002932">
    <property type="entry name" value="Glu_synthdom"/>
</dbReference>
<comment type="caution">
    <text evidence="3">The sequence shown here is derived from an EMBL/GenBank/DDBJ whole genome shotgun (WGS) entry which is preliminary data.</text>
</comment>
<dbReference type="Gene3D" id="3.20.20.70">
    <property type="entry name" value="Aldolase class I"/>
    <property type="match status" value="1"/>
</dbReference>
<sequence>MSLGSISRETHEAVAIAMNRLGGNQIPEMWIQFGIDVVDGYSPTLPHLKGLQNGDTATSTIKQRVKPYKVQPLMHILSTMLDSFGTPTFLVNADLIKIAQGAKPGEGGHLPGEKLLTMWYRAPEVFGDYTLLSSKRVVP</sequence>
<evidence type="ECO:0000256" key="1">
    <source>
        <dbReference type="ARBA" id="ARBA00009716"/>
    </source>
</evidence>
<proteinExistence type="inferred from homology"/>
<dbReference type="Pfam" id="PF01645">
    <property type="entry name" value="Glu_synthase"/>
    <property type="match status" value="1"/>
</dbReference>
<organism evidence="3 4">
    <name type="scientific">Actinidia rufa</name>
    <dbReference type="NCBI Taxonomy" id="165716"/>
    <lineage>
        <taxon>Eukaryota</taxon>
        <taxon>Viridiplantae</taxon>
        <taxon>Streptophyta</taxon>
        <taxon>Embryophyta</taxon>
        <taxon>Tracheophyta</taxon>
        <taxon>Spermatophyta</taxon>
        <taxon>Magnoliopsida</taxon>
        <taxon>eudicotyledons</taxon>
        <taxon>Gunneridae</taxon>
        <taxon>Pentapetalae</taxon>
        <taxon>asterids</taxon>
        <taxon>Ericales</taxon>
        <taxon>Actinidiaceae</taxon>
        <taxon>Actinidia</taxon>
    </lineage>
</organism>
<gene>
    <name evidence="3" type="ORF">Acr_03g0004850</name>
</gene>
<evidence type="ECO:0000313" key="3">
    <source>
        <dbReference type="EMBL" id="GFY83711.1"/>
    </source>
</evidence>
<evidence type="ECO:0000259" key="2">
    <source>
        <dbReference type="Pfam" id="PF01645"/>
    </source>
</evidence>
<dbReference type="OrthoDB" id="4327079at2759"/>
<dbReference type="Proteomes" id="UP000585474">
    <property type="component" value="Unassembled WGS sequence"/>
</dbReference>
<keyword evidence="4" id="KW-1185">Reference proteome</keyword>
<dbReference type="GO" id="GO:0015930">
    <property type="term" value="F:glutamate synthase activity"/>
    <property type="evidence" value="ECO:0007669"/>
    <property type="project" value="InterPro"/>
</dbReference>
<protein>
    <submittedName>
        <fullName evidence="3">Glutamate synthase 2</fullName>
    </submittedName>
</protein>
<dbReference type="EMBL" id="BJWL01000003">
    <property type="protein sequence ID" value="GFY83711.1"/>
    <property type="molecule type" value="Genomic_DNA"/>
</dbReference>
<accession>A0A7J0EB47</accession>
<dbReference type="GO" id="GO:0006537">
    <property type="term" value="P:glutamate biosynthetic process"/>
    <property type="evidence" value="ECO:0007669"/>
    <property type="project" value="InterPro"/>
</dbReference>
<evidence type="ECO:0000313" key="4">
    <source>
        <dbReference type="Proteomes" id="UP000585474"/>
    </source>
</evidence>
<dbReference type="AlphaFoldDB" id="A0A7J0EB47"/>